<name>A0A397PLL0_9SPHN</name>
<evidence type="ECO:0000313" key="1">
    <source>
        <dbReference type="EMBL" id="RIA46561.1"/>
    </source>
</evidence>
<evidence type="ECO:0000313" key="2">
    <source>
        <dbReference type="Proteomes" id="UP000266568"/>
    </source>
</evidence>
<keyword evidence="2" id="KW-1185">Reference proteome</keyword>
<organism evidence="1 2">
    <name type="scientific">Hephaestia caeni</name>
    <dbReference type="NCBI Taxonomy" id="645617"/>
    <lineage>
        <taxon>Bacteria</taxon>
        <taxon>Pseudomonadati</taxon>
        <taxon>Pseudomonadota</taxon>
        <taxon>Alphaproteobacteria</taxon>
        <taxon>Sphingomonadales</taxon>
        <taxon>Sphingomonadaceae</taxon>
        <taxon>Hephaestia</taxon>
    </lineage>
</organism>
<proteinExistence type="predicted"/>
<reference evidence="1 2" key="1">
    <citation type="submission" date="2018-08" db="EMBL/GenBank/DDBJ databases">
        <title>Genomic Encyclopedia of Type Strains, Phase IV (KMG-IV): sequencing the most valuable type-strain genomes for metagenomic binning, comparative biology and taxonomic classification.</title>
        <authorList>
            <person name="Goeker M."/>
        </authorList>
    </citation>
    <scope>NUCLEOTIDE SEQUENCE [LARGE SCALE GENOMIC DNA]</scope>
    <source>
        <strain evidence="1 2">DSM 25527</strain>
    </source>
</reference>
<dbReference type="Proteomes" id="UP000266568">
    <property type="component" value="Unassembled WGS sequence"/>
</dbReference>
<protein>
    <submittedName>
        <fullName evidence="1">Uncharacterized protein</fullName>
    </submittedName>
</protein>
<dbReference type="EMBL" id="QXDC01000002">
    <property type="protein sequence ID" value="RIA46561.1"/>
    <property type="molecule type" value="Genomic_DNA"/>
</dbReference>
<dbReference type="RefSeq" id="WP_119034664.1">
    <property type="nucleotide sequence ID" value="NZ_QXDC01000002.1"/>
</dbReference>
<comment type="caution">
    <text evidence="1">The sequence shown here is derived from an EMBL/GenBank/DDBJ whole genome shotgun (WGS) entry which is preliminary data.</text>
</comment>
<sequence>MAVDKTKTITLTDLCGELKIKPREARMMLRLAVSKKLEYPALADAHVPRQPWQWPAGSKALAEAKKALTATID</sequence>
<dbReference type="OrthoDB" id="7433175at2"/>
<gene>
    <name evidence="1" type="ORF">DFR49_1103</name>
</gene>
<dbReference type="AlphaFoldDB" id="A0A397PLL0"/>
<accession>A0A397PLL0</accession>